<evidence type="ECO:0000313" key="2">
    <source>
        <dbReference type="Proteomes" id="UP000198310"/>
    </source>
</evidence>
<proteinExistence type="predicted"/>
<dbReference type="EMBL" id="FZNS01000003">
    <property type="protein sequence ID" value="SNR54904.1"/>
    <property type="molecule type" value="Genomic_DNA"/>
</dbReference>
<organism evidence="1 2">
    <name type="scientific">Hymenobacter mucosus</name>
    <dbReference type="NCBI Taxonomy" id="1411120"/>
    <lineage>
        <taxon>Bacteria</taxon>
        <taxon>Pseudomonadati</taxon>
        <taxon>Bacteroidota</taxon>
        <taxon>Cytophagia</taxon>
        <taxon>Cytophagales</taxon>
        <taxon>Hymenobacteraceae</taxon>
        <taxon>Hymenobacter</taxon>
    </lineage>
</organism>
<gene>
    <name evidence="1" type="ORF">SAMN06269173_103572</name>
</gene>
<evidence type="ECO:0000313" key="1">
    <source>
        <dbReference type="EMBL" id="SNR54904.1"/>
    </source>
</evidence>
<dbReference type="Proteomes" id="UP000198310">
    <property type="component" value="Unassembled WGS sequence"/>
</dbReference>
<protein>
    <submittedName>
        <fullName evidence="1">Uncharacterized protein</fullName>
    </submittedName>
</protein>
<sequence>MPSATPIDDPHATARLALRPTVEATLSAEPTAANFLHRTLRPVLKLQHEHVLAAVADFLSDHHVPFLLAHRTEQQRLIGELLGRNTKLRYTIVGLITGQFTREEYTFYRAHRSELNRRILELAVQRAHDSTEAIAHYTTPAGP</sequence>
<dbReference type="AlphaFoldDB" id="A0A238X968"/>
<accession>A0A238X968</accession>
<reference evidence="2" key="1">
    <citation type="submission" date="2017-06" db="EMBL/GenBank/DDBJ databases">
        <authorList>
            <person name="Varghese N."/>
            <person name="Submissions S."/>
        </authorList>
    </citation>
    <scope>NUCLEOTIDE SEQUENCE [LARGE SCALE GENOMIC DNA]</scope>
    <source>
        <strain evidence="2">DSM 28041</strain>
    </source>
</reference>
<dbReference type="RefSeq" id="WP_089332522.1">
    <property type="nucleotide sequence ID" value="NZ_FZNS01000003.1"/>
</dbReference>
<keyword evidence="2" id="KW-1185">Reference proteome</keyword>
<name>A0A238X968_9BACT</name>